<comment type="function">
    <text evidence="6">Required for the morphogenesis and for the elongation of the flagellar filament by facilitating polymerization of the flagellin monomers at the tip of growing filament. Forms a capping structure, which prevents flagellin subunits (transported through the central channel of the flagellum) from leaking out without polymerization at the distal end.</text>
</comment>
<feature type="region of interest" description="Disordered" evidence="8">
    <location>
        <begin position="303"/>
        <end position="322"/>
    </location>
</feature>
<dbReference type="GO" id="GO:0007155">
    <property type="term" value="P:cell adhesion"/>
    <property type="evidence" value="ECO:0007669"/>
    <property type="project" value="InterPro"/>
</dbReference>
<dbReference type="PANTHER" id="PTHR30288:SF0">
    <property type="entry name" value="FLAGELLAR HOOK-ASSOCIATED PROTEIN 2"/>
    <property type="match status" value="1"/>
</dbReference>
<evidence type="ECO:0000256" key="7">
    <source>
        <dbReference type="RuleBase" id="RU362066"/>
    </source>
</evidence>
<evidence type="ECO:0000256" key="5">
    <source>
        <dbReference type="ARBA" id="ARBA00023143"/>
    </source>
</evidence>
<dbReference type="AlphaFoldDB" id="A0A1G4YEI1"/>
<dbReference type="NCBIfam" id="NF005955">
    <property type="entry name" value="PRK08032.1"/>
    <property type="match status" value="1"/>
</dbReference>
<dbReference type="GeneID" id="23843924"/>
<dbReference type="InterPro" id="IPR010809">
    <property type="entry name" value="FliD_C"/>
</dbReference>
<comment type="caution">
    <text evidence="11">The sequence shown here is derived from an EMBL/GenBank/DDBJ whole genome shotgun (WGS) entry which is preliminary data.</text>
</comment>
<name>A0A1G4YEI1_9ENTR</name>
<dbReference type="RefSeq" id="WP_017458357.1">
    <property type="nucleotide sequence ID" value="NZ_FMUI01000007.1"/>
</dbReference>
<proteinExistence type="inferred from homology"/>
<accession>A0A1G4YEI1</accession>
<organism evidence="11 12">
    <name type="scientific">Kosakonia sacchari</name>
    <dbReference type="NCBI Taxonomy" id="1158459"/>
    <lineage>
        <taxon>Bacteria</taxon>
        <taxon>Pseudomonadati</taxon>
        <taxon>Pseudomonadota</taxon>
        <taxon>Gammaproteobacteria</taxon>
        <taxon>Enterobacterales</taxon>
        <taxon>Enterobacteriaceae</taxon>
        <taxon>Kosakonia</taxon>
    </lineage>
</organism>
<evidence type="ECO:0000256" key="1">
    <source>
        <dbReference type="ARBA" id="ARBA00009764"/>
    </source>
</evidence>
<comment type="function">
    <text evidence="7">Required for morphogenesis and for the elongation of the flagellar filament by facilitating polymerization of the flagellin monomers at the tip of growing filament. Forms a capping structure, which prevents flagellin subunits (transported through the central channel of the flagellum) from leaking out without polymerization at the distal end.</text>
</comment>
<feature type="domain" description="Flagellar hook-associated protein 2 N-terminal" evidence="9">
    <location>
        <begin position="18"/>
        <end position="108"/>
    </location>
</feature>
<dbReference type="GO" id="GO:0009424">
    <property type="term" value="C:bacterial-type flagellum hook"/>
    <property type="evidence" value="ECO:0007669"/>
    <property type="project" value="UniProtKB-UniRule"/>
</dbReference>
<keyword evidence="11" id="KW-0282">Flagellum</keyword>
<evidence type="ECO:0000256" key="6">
    <source>
        <dbReference type="ARBA" id="ARBA00025175"/>
    </source>
</evidence>
<evidence type="ECO:0000256" key="3">
    <source>
        <dbReference type="ARBA" id="ARBA00016246"/>
    </source>
</evidence>
<keyword evidence="11" id="KW-0966">Cell projection</keyword>
<reference evidence="11 12" key="1">
    <citation type="submission" date="2016-10" db="EMBL/GenBank/DDBJ databases">
        <authorList>
            <person name="Varghese N."/>
            <person name="Submissions S."/>
        </authorList>
    </citation>
    <scope>NUCLEOTIDE SEQUENCE [LARGE SCALE GENOMIC DNA]</scope>
    <source>
        <strain evidence="11 12">CGMCC 1.12102</strain>
    </source>
</reference>
<evidence type="ECO:0000259" key="9">
    <source>
        <dbReference type="Pfam" id="PF02465"/>
    </source>
</evidence>
<dbReference type="Pfam" id="PF07195">
    <property type="entry name" value="FliD_C"/>
    <property type="match status" value="1"/>
</dbReference>
<keyword evidence="4" id="KW-0175">Coiled coil</keyword>
<evidence type="ECO:0000256" key="8">
    <source>
        <dbReference type="SAM" id="MobiDB-lite"/>
    </source>
</evidence>
<protein>
    <recommendedName>
        <fullName evidence="3 7">Flagellar hook-associated protein 2</fullName>
        <shortName evidence="7">HAP2</shortName>
    </recommendedName>
    <alternativeName>
        <fullName evidence="7">Flagellar cap protein</fullName>
    </alternativeName>
</protein>
<evidence type="ECO:0000259" key="10">
    <source>
        <dbReference type="Pfam" id="PF07195"/>
    </source>
</evidence>
<dbReference type="EMBL" id="FMUI01000007">
    <property type="protein sequence ID" value="SCX51941.1"/>
    <property type="molecule type" value="Genomic_DNA"/>
</dbReference>
<keyword evidence="11" id="KW-0969">Cilium</keyword>
<dbReference type="InterPro" id="IPR003481">
    <property type="entry name" value="FliD_N"/>
</dbReference>
<comment type="subunit">
    <text evidence="2 7">Homopentamer.</text>
</comment>
<evidence type="ECO:0000313" key="11">
    <source>
        <dbReference type="EMBL" id="SCX51941.1"/>
    </source>
</evidence>
<feature type="compositionally biased region" description="Polar residues" evidence="8">
    <location>
        <begin position="303"/>
        <end position="317"/>
    </location>
</feature>
<dbReference type="GO" id="GO:0005576">
    <property type="term" value="C:extracellular region"/>
    <property type="evidence" value="ECO:0007669"/>
    <property type="project" value="UniProtKB-SubCell"/>
</dbReference>
<dbReference type="GO" id="GO:0071973">
    <property type="term" value="P:bacterial-type flagellum-dependent cell motility"/>
    <property type="evidence" value="ECO:0007669"/>
    <property type="project" value="TreeGrafter"/>
</dbReference>
<evidence type="ECO:0000256" key="4">
    <source>
        <dbReference type="ARBA" id="ARBA00023054"/>
    </source>
</evidence>
<evidence type="ECO:0000256" key="2">
    <source>
        <dbReference type="ARBA" id="ARBA00011255"/>
    </source>
</evidence>
<comment type="subcellular location">
    <subcellularLocation>
        <location evidence="7">Secreted</location>
    </subcellularLocation>
    <subcellularLocation>
        <location evidence="7">Bacterial flagellum</location>
    </subcellularLocation>
</comment>
<sequence>MATISSIGAGTSLSSSLSTLYSQLQTAEETRLTPITTQQTSYKAKLTAWGIVQTSLTKLQTAANALKDTSKIASAKVSSTNTAFTASLATSATAGSYSIEVTSLAAAQSLLSPKAASKDTDLGDSSLSSRTITITQPGQKDPLTVTLASDKTSLADIRDAINAKAGSVTASIIKADDSSYYLALTSRDSGTTNQMTITTNDTELAKYVSYDSSNAGSASNTMTQQVAAADANLKINGVAITRSSNTITDAPEGVTLTLNKTNIGSPETLAVTKDNAPMTAAVQAFVDAYNSLQTTIANQTKYTKVDQGSTSQDNSNGDLLGDGTLRNIQTRLRSLLSSSQSNSGSYNILSQLGITQDVSGKLTVDSTKLDKALTEKSTDVISFLTGDGKTTGFATQASNLLDDFLGSDGTVQNATDGINKTLKKLSDQYDRVSDQITATMARYKAQFTSLSTLVSSLESTGNYLTQQFNKTN</sequence>
<evidence type="ECO:0000313" key="12">
    <source>
        <dbReference type="Proteomes" id="UP000183569"/>
    </source>
</evidence>
<dbReference type="Proteomes" id="UP000183569">
    <property type="component" value="Unassembled WGS sequence"/>
</dbReference>
<dbReference type="InterPro" id="IPR040026">
    <property type="entry name" value="FliD"/>
</dbReference>
<dbReference type="PANTHER" id="PTHR30288">
    <property type="entry name" value="FLAGELLAR CAP/ASSEMBLY PROTEIN FLID"/>
    <property type="match status" value="1"/>
</dbReference>
<dbReference type="Pfam" id="PF02465">
    <property type="entry name" value="FliD_N"/>
    <property type="match status" value="1"/>
</dbReference>
<dbReference type="GO" id="GO:0009421">
    <property type="term" value="C:bacterial-type flagellum filament cap"/>
    <property type="evidence" value="ECO:0007669"/>
    <property type="project" value="InterPro"/>
</dbReference>
<feature type="domain" description="Flagellar hook-associated protein 2 C-terminal" evidence="10">
    <location>
        <begin position="228"/>
        <end position="458"/>
    </location>
</feature>
<keyword evidence="7" id="KW-0964">Secreted</keyword>
<keyword evidence="5 7" id="KW-0975">Bacterial flagellum</keyword>
<gene>
    <name evidence="11" type="ORF">SAMN02927897_02570</name>
</gene>
<comment type="similarity">
    <text evidence="1 7">Belongs to the FliD family.</text>
</comment>